<dbReference type="Proteomes" id="UP001152797">
    <property type="component" value="Unassembled WGS sequence"/>
</dbReference>
<sequence>YFTEERLSARKSFPRGFFEVTTLEIDLMDPERVEAVQSDTEDDAPRPLMALIPDPLDEILKRLKHYFTWVSDLTIRNIEDYRMDYRFVELRCNDLCSFPYVLLCHGATHAPQTYCLRAKRHAEPVGLPLTSQAAKAMNAARIPSSVDIKETNINERETLFLQEHLSAFKNGNDFCLAHSIYRYVPSHAVRKKYKSLLDQLRQRFPARFGGDCGATPERGRP</sequence>
<keyword evidence="4" id="KW-1185">Reference proteome</keyword>
<feature type="non-terminal residue" evidence="1">
    <location>
        <position position="221"/>
    </location>
</feature>
<name>A0A9P1FQM7_9DINO</name>
<organism evidence="1">
    <name type="scientific">Cladocopium goreaui</name>
    <dbReference type="NCBI Taxonomy" id="2562237"/>
    <lineage>
        <taxon>Eukaryota</taxon>
        <taxon>Sar</taxon>
        <taxon>Alveolata</taxon>
        <taxon>Dinophyceae</taxon>
        <taxon>Suessiales</taxon>
        <taxon>Symbiodiniaceae</taxon>
        <taxon>Cladocopium</taxon>
    </lineage>
</organism>
<reference evidence="1" key="1">
    <citation type="submission" date="2022-10" db="EMBL/GenBank/DDBJ databases">
        <authorList>
            <person name="Chen Y."/>
            <person name="Dougan E. K."/>
            <person name="Chan C."/>
            <person name="Rhodes N."/>
            <person name="Thang M."/>
        </authorList>
    </citation>
    <scope>NUCLEOTIDE SEQUENCE</scope>
</reference>
<evidence type="ECO:0000313" key="1">
    <source>
        <dbReference type="EMBL" id="CAI3984591.1"/>
    </source>
</evidence>
<dbReference type="OrthoDB" id="410044at2759"/>
<evidence type="ECO:0000313" key="3">
    <source>
        <dbReference type="EMBL" id="CAL4771903.1"/>
    </source>
</evidence>
<proteinExistence type="predicted"/>
<accession>A0A9P1FQM7</accession>
<dbReference type="EMBL" id="CAMXCT020000901">
    <property type="protein sequence ID" value="CAL1137966.1"/>
    <property type="molecule type" value="Genomic_DNA"/>
</dbReference>
<dbReference type="AlphaFoldDB" id="A0A9P1FQM7"/>
<comment type="caution">
    <text evidence="1">The sequence shown here is derived from an EMBL/GenBank/DDBJ whole genome shotgun (WGS) entry which is preliminary data.</text>
</comment>
<protein>
    <submittedName>
        <fullName evidence="3">CUGBP Elav-like family member 1</fullName>
    </submittedName>
</protein>
<gene>
    <name evidence="1" type="ORF">C1SCF055_LOCUS12116</name>
</gene>
<evidence type="ECO:0000313" key="4">
    <source>
        <dbReference type="Proteomes" id="UP001152797"/>
    </source>
</evidence>
<dbReference type="EMBL" id="CAMXCT030000901">
    <property type="protein sequence ID" value="CAL4771903.1"/>
    <property type="molecule type" value="Genomic_DNA"/>
</dbReference>
<evidence type="ECO:0000313" key="2">
    <source>
        <dbReference type="EMBL" id="CAL1137966.1"/>
    </source>
</evidence>
<reference evidence="2" key="2">
    <citation type="submission" date="2024-04" db="EMBL/GenBank/DDBJ databases">
        <authorList>
            <person name="Chen Y."/>
            <person name="Shah S."/>
            <person name="Dougan E. K."/>
            <person name="Thang M."/>
            <person name="Chan C."/>
        </authorList>
    </citation>
    <scope>NUCLEOTIDE SEQUENCE [LARGE SCALE GENOMIC DNA]</scope>
</reference>
<dbReference type="EMBL" id="CAMXCT010000901">
    <property type="protein sequence ID" value="CAI3984591.1"/>
    <property type="molecule type" value="Genomic_DNA"/>
</dbReference>